<gene>
    <name evidence="4" type="ORF">DP114_11415</name>
</gene>
<reference evidence="4 5" key="1">
    <citation type="submission" date="2018-06" db="EMBL/GenBank/DDBJ databases">
        <title>Comparative genomics of Brasilonema spp. strains.</title>
        <authorList>
            <person name="Alvarenga D.O."/>
            <person name="Fiore M.F."/>
            <person name="Varani A.M."/>
        </authorList>
    </citation>
    <scope>NUCLEOTIDE SEQUENCE [LARGE SCALE GENOMIC DNA]</scope>
    <source>
        <strain evidence="4 5">CENA114</strain>
    </source>
</reference>
<sequence>MVHPQFSDLTGFYLPHELEIPLNERPYLNHLGRCILRIYLSLHSLVFSRLLTYLWFDFHKFDFCKKFLQQPLKSYLNVQRFANAPHSGKIRVELAPALETLYKLAAAEQSFDLVSIDAKKTEYVQYFKILIDDNLLSANRLICVDNTLLQGKFTCDHRSKSKMGRR</sequence>
<dbReference type="SUPFAM" id="SSF53335">
    <property type="entry name" value="S-adenosyl-L-methionine-dependent methyltransferases"/>
    <property type="match status" value="1"/>
</dbReference>
<evidence type="ECO:0000256" key="1">
    <source>
        <dbReference type="ARBA" id="ARBA00022603"/>
    </source>
</evidence>
<protein>
    <submittedName>
        <fullName evidence="4">Uncharacterized protein</fullName>
    </submittedName>
</protein>
<accession>A0A856MP06</accession>
<dbReference type="Pfam" id="PF01596">
    <property type="entry name" value="Methyltransf_3"/>
    <property type="match status" value="1"/>
</dbReference>
<dbReference type="GO" id="GO:0008171">
    <property type="term" value="F:O-methyltransferase activity"/>
    <property type="evidence" value="ECO:0007669"/>
    <property type="project" value="InterPro"/>
</dbReference>
<evidence type="ECO:0000313" key="5">
    <source>
        <dbReference type="Proteomes" id="UP000503129"/>
    </source>
</evidence>
<keyword evidence="5" id="KW-1185">Reference proteome</keyword>
<keyword evidence="3" id="KW-0949">S-adenosyl-L-methionine</keyword>
<name>A0A856MP06_9CYAN</name>
<dbReference type="InterPro" id="IPR002935">
    <property type="entry name" value="SAM_O-MeTrfase"/>
</dbReference>
<evidence type="ECO:0000256" key="3">
    <source>
        <dbReference type="ARBA" id="ARBA00022691"/>
    </source>
</evidence>
<dbReference type="AlphaFoldDB" id="A0A856MP06"/>
<dbReference type="InterPro" id="IPR029063">
    <property type="entry name" value="SAM-dependent_MTases_sf"/>
</dbReference>
<evidence type="ECO:0000256" key="2">
    <source>
        <dbReference type="ARBA" id="ARBA00022679"/>
    </source>
</evidence>
<dbReference type="KEGG" id="bsen:DP114_11415"/>
<dbReference type="Gene3D" id="3.40.50.150">
    <property type="entry name" value="Vaccinia Virus protein VP39"/>
    <property type="match status" value="1"/>
</dbReference>
<dbReference type="GO" id="GO:0032259">
    <property type="term" value="P:methylation"/>
    <property type="evidence" value="ECO:0007669"/>
    <property type="project" value="UniProtKB-KW"/>
</dbReference>
<keyword evidence="1" id="KW-0489">Methyltransferase</keyword>
<dbReference type="Proteomes" id="UP000503129">
    <property type="component" value="Chromosome"/>
</dbReference>
<evidence type="ECO:0000313" key="4">
    <source>
        <dbReference type="EMBL" id="QDL12199.1"/>
    </source>
</evidence>
<keyword evidence="2" id="KW-0808">Transferase</keyword>
<dbReference type="EMBL" id="CP030118">
    <property type="protein sequence ID" value="QDL12199.1"/>
    <property type="molecule type" value="Genomic_DNA"/>
</dbReference>
<organism evidence="4 5">
    <name type="scientific">Brasilonema sennae CENA114</name>
    <dbReference type="NCBI Taxonomy" id="415709"/>
    <lineage>
        <taxon>Bacteria</taxon>
        <taxon>Bacillati</taxon>
        <taxon>Cyanobacteriota</taxon>
        <taxon>Cyanophyceae</taxon>
        <taxon>Nostocales</taxon>
        <taxon>Scytonemataceae</taxon>
        <taxon>Brasilonema</taxon>
        <taxon>Bromeliae group (in: Brasilonema)</taxon>
    </lineage>
</organism>
<proteinExistence type="predicted"/>